<evidence type="ECO:0000313" key="3">
    <source>
        <dbReference type="EMBL" id="KAF4362428.1"/>
    </source>
</evidence>
<dbReference type="EMBL" id="JAATIP010000184">
    <property type="protein sequence ID" value="KAF4362428.1"/>
    <property type="molecule type" value="Genomic_DNA"/>
</dbReference>
<evidence type="ECO:0000256" key="1">
    <source>
        <dbReference type="SAM" id="MobiDB-lite"/>
    </source>
</evidence>
<dbReference type="Pfam" id="PF14111">
    <property type="entry name" value="DUF4283"/>
    <property type="match status" value="1"/>
</dbReference>
<protein>
    <recommendedName>
        <fullName evidence="2">DUF4283 domain-containing protein</fullName>
    </recommendedName>
</protein>
<proteinExistence type="predicted"/>
<dbReference type="Proteomes" id="UP000583929">
    <property type="component" value="Unassembled WGS sequence"/>
</dbReference>
<feature type="compositionally biased region" description="Polar residues" evidence="1">
    <location>
        <begin position="224"/>
        <end position="240"/>
    </location>
</feature>
<dbReference type="Proteomes" id="UP000525078">
    <property type="component" value="Unassembled WGS sequence"/>
</dbReference>
<evidence type="ECO:0000313" key="4">
    <source>
        <dbReference type="EMBL" id="KAF4390971.1"/>
    </source>
</evidence>
<comment type="caution">
    <text evidence="4">The sequence shown here is derived from an EMBL/GenBank/DDBJ whole genome shotgun (WGS) entry which is preliminary data.</text>
</comment>
<organism evidence="4 6">
    <name type="scientific">Cannabis sativa</name>
    <name type="common">Hemp</name>
    <name type="synonym">Marijuana</name>
    <dbReference type="NCBI Taxonomy" id="3483"/>
    <lineage>
        <taxon>Eukaryota</taxon>
        <taxon>Viridiplantae</taxon>
        <taxon>Streptophyta</taxon>
        <taxon>Embryophyta</taxon>
        <taxon>Tracheophyta</taxon>
        <taxon>Spermatophyta</taxon>
        <taxon>Magnoliopsida</taxon>
        <taxon>eudicotyledons</taxon>
        <taxon>Gunneridae</taxon>
        <taxon>Pentapetalae</taxon>
        <taxon>rosids</taxon>
        <taxon>fabids</taxon>
        <taxon>Rosales</taxon>
        <taxon>Cannabaceae</taxon>
        <taxon>Cannabis</taxon>
    </lineage>
</organism>
<name>A0A7J6H7R9_CANSA</name>
<feature type="region of interest" description="Disordered" evidence="1">
    <location>
        <begin position="224"/>
        <end position="244"/>
    </location>
</feature>
<reference evidence="5 6" key="1">
    <citation type="journal article" date="2020" name="bioRxiv">
        <title>Sequence and annotation of 42 cannabis genomes reveals extensive copy number variation in cannabinoid synthesis and pathogen resistance genes.</title>
        <authorList>
            <person name="Mckernan K.J."/>
            <person name="Helbert Y."/>
            <person name="Kane L.T."/>
            <person name="Ebling H."/>
            <person name="Zhang L."/>
            <person name="Liu B."/>
            <person name="Eaton Z."/>
            <person name="Mclaughlin S."/>
            <person name="Kingan S."/>
            <person name="Baybayan P."/>
            <person name="Concepcion G."/>
            <person name="Jordan M."/>
            <person name="Riva A."/>
            <person name="Barbazuk W."/>
            <person name="Harkins T."/>
        </authorList>
    </citation>
    <scope>NUCLEOTIDE SEQUENCE [LARGE SCALE GENOMIC DNA]</scope>
    <source>
        <strain evidence="5 6">cv. Jamaican Lion 4</strain>
        <strain evidence="4">Father</strain>
        <strain evidence="3">Mother</strain>
        <tissue evidence="4">Leaf</tissue>
    </source>
</reference>
<sequence>MESFHPDILSALTTREKEVFNISNVAAPTPRPAVHRLFCRIFSKKDYNPKQLKIFIAKHWQGRFAVDISNYECESLRITFDCEGDLRRVLSKEPWHFHNLHMILCLPSALENATIESVIITPFWVQVFRLPFLSKSEGLAKVIGNLIGTFVKVLEDSLNEGHVFGKCPQFLEKVGNGLDPDLPYGPCPSSTTHSLRKGKSVMISNHNTSTPTVLTPQDKNLTVAPSTSHPIQPSTLTQHLSPKGKGKTVMISLPVVLPQNDIINRHLNFPLEKIMSAGSETTHHTLGASSSICLTIDGSRNNVNTTPTNATDNTPITKSIVASSNVPLTTRLSTAKSVPLSINTTPAYMHLENTTNTNSPRISATVVDSNIIIVKPNTSSNVAAIETNSTTLPNLIHTTANENRMASVFSERQLISSSGNVRQDKY</sequence>
<evidence type="ECO:0000313" key="5">
    <source>
        <dbReference type="Proteomes" id="UP000525078"/>
    </source>
</evidence>
<dbReference type="InterPro" id="IPR025558">
    <property type="entry name" value="DUF4283"/>
</dbReference>
<evidence type="ECO:0000259" key="2">
    <source>
        <dbReference type="Pfam" id="PF14111"/>
    </source>
</evidence>
<gene>
    <name evidence="3" type="ORF">F8388_012220</name>
    <name evidence="4" type="ORF">G4B88_030649</name>
</gene>
<dbReference type="InterPro" id="IPR040256">
    <property type="entry name" value="At4g02000-like"/>
</dbReference>
<keyword evidence="6" id="KW-1185">Reference proteome</keyword>
<dbReference type="PANTHER" id="PTHR31286:SF180">
    <property type="entry name" value="OS10G0362600 PROTEIN"/>
    <property type="match status" value="1"/>
</dbReference>
<dbReference type="AlphaFoldDB" id="A0A7J6H7R9"/>
<evidence type="ECO:0000313" key="6">
    <source>
        <dbReference type="Proteomes" id="UP000583929"/>
    </source>
</evidence>
<dbReference type="PANTHER" id="PTHR31286">
    <property type="entry name" value="GLYCINE-RICH CELL WALL STRUCTURAL PROTEIN 1.8-LIKE"/>
    <property type="match status" value="1"/>
</dbReference>
<accession>A0A7J6H7R9</accession>
<dbReference type="EMBL" id="JAATIQ010000061">
    <property type="protein sequence ID" value="KAF4390971.1"/>
    <property type="molecule type" value="Genomic_DNA"/>
</dbReference>
<feature type="domain" description="DUF4283" evidence="2">
    <location>
        <begin position="48"/>
        <end position="104"/>
    </location>
</feature>